<dbReference type="Ensembl" id="ENSOMYT00000111204.2">
    <property type="protein sequence ID" value="ENSOMYP00000102536.2"/>
    <property type="gene ID" value="ENSOMYG00000046223.2"/>
</dbReference>
<protein>
    <recommendedName>
        <fullName evidence="4">THAP-type domain-containing protein</fullName>
    </recommendedName>
</protein>
<evidence type="ECO:0008006" key="4">
    <source>
        <dbReference type="Google" id="ProtNLM"/>
    </source>
</evidence>
<proteinExistence type="predicted"/>
<dbReference type="GeneTree" id="ENSGT01000000216832"/>
<accession>A0A8C7V0P9</accession>
<dbReference type="AlphaFoldDB" id="A0A8C7V0P9"/>
<feature type="region of interest" description="Disordered" evidence="1">
    <location>
        <begin position="77"/>
        <end position="101"/>
    </location>
</feature>
<evidence type="ECO:0000313" key="2">
    <source>
        <dbReference type="Ensembl" id="ENSOMYP00000102536.2"/>
    </source>
</evidence>
<sequence>LPSWLWCMCNYKQVQASGVTFHQLPAGDIPRSRQWLAAIKNAAYNVNPPVENSVFKASTFSLKLKSEAIPFISPITSKRKASNQPTSAQQKTSRAEVTYLN</sequence>
<reference evidence="2" key="1">
    <citation type="submission" date="2020-07" db="EMBL/GenBank/DDBJ databases">
        <title>A long reads based de novo assembly of the rainbow trout Arlee double haploid line genome.</title>
        <authorList>
            <person name="Gao G."/>
            <person name="Palti Y."/>
        </authorList>
    </citation>
    <scope>NUCLEOTIDE SEQUENCE [LARGE SCALE GENOMIC DNA]</scope>
</reference>
<evidence type="ECO:0000313" key="3">
    <source>
        <dbReference type="Proteomes" id="UP000694395"/>
    </source>
</evidence>
<reference evidence="2" key="2">
    <citation type="submission" date="2025-08" db="UniProtKB">
        <authorList>
            <consortium name="Ensembl"/>
        </authorList>
    </citation>
    <scope>IDENTIFICATION</scope>
</reference>
<keyword evidence="3" id="KW-1185">Reference proteome</keyword>
<reference evidence="2" key="3">
    <citation type="submission" date="2025-09" db="UniProtKB">
        <authorList>
            <consortium name="Ensembl"/>
        </authorList>
    </citation>
    <scope>IDENTIFICATION</scope>
</reference>
<name>A0A8C7V0P9_ONCMY</name>
<evidence type="ECO:0000256" key="1">
    <source>
        <dbReference type="SAM" id="MobiDB-lite"/>
    </source>
</evidence>
<feature type="compositionally biased region" description="Polar residues" evidence="1">
    <location>
        <begin position="82"/>
        <end position="92"/>
    </location>
</feature>
<dbReference type="Proteomes" id="UP000694395">
    <property type="component" value="Chromosome 28"/>
</dbReference>
<organism evidence="2 3">
    <name type="scientific">Oncorhynchus mykiss</name>
    <name type="common">Rainbow trout</name>
    <name type="synonym">Salmo gairdneri</name>
    <dbReference type="NCBI Taxonomy" id="8022"/>
    <lineage>
        <taxon>Eukaryota</taxon>
        <taxon>Metazoa</taxon>
        <taxon>Chordata</taxon>
        <taxon>Craniata</taxon>
        <taxon>Vertebrata</taxon>
        <taxon>Euteleostomi</taxon>
        <taxon>Actinopterygii</taxon>
        <taxon>Neopterygii</taxon>
        <taxon>Teleostei</taxon>
        <taxon>Protacanthopterygii</taxon>
        <taxon>Salmoniformes</taxon>
        <taxon>Salmonidae</taxon>
        <taxon>Salmoninae</taxon>
        <taxon>Oncorhynchus</taxon>
    </lineage>
</organism>